<gene>
    <name evidence="8" type="ORF">FOL47_009365</name>
</gene>
<proteinExistence type="predicted"/>
<organism evidence="8 9">
    <name type="scientific">Perkinsus chesapeaki</name>
    <name type="common">Clam parasite</name>
    <name type="synonym">Perkinsus andrewsi</name>
    <dbReference type="NCBI Taxonomy" id="330153"/>
    <lineage>
        <taxon>Eukaryota</taxon>
        <taxon>Sar</taxon>
        <taxon>Alveolata</taxon>
        <taxon>Perkinsozoa</taxon>
        <taxon>Perkinsea</taxon>
        <taxon>Perkinsida</taxon>
        <taxon>Perkinsidae</taxon>
        <taxon>Perkinsus</taxon>
    </lineage>
</organism>
<dbReference type="Gene3D" id="3.40.50.150">
    <property type="entry name" value="Vaccinia Virus protein VP39"/>
    <property type="match status" value="1"/>
</dbReference>
<dbReference type="InterPro" id="IPR025714">
    <property type="entry name" value="Methyltranfer_dom"/>
</dbReference>
<feature type="transmembrane region" description="Helical" evidence="6">
    <location>
        <begin position="666"/>
        <end position="694"/>
    </location>
</feature>
<dbReference type="SUPFAM" id="SSF53335">
    <property type="entry name" value="S-adenosyl-L-methionine-dependent methyltransferases"/>
    <property type="match status" value="1"/>
</dbReference>
<dbReference type="CDD" id="cd16454">
    <property type="entry name" value="RING-H2_PA-TM-RING"/>
    <property type="match status" value="1"/>
</dbReference>
<evidence type="ECO:0000256" key="2">
    <source>
        <dbReference type="ARBA" id="ARBA00022771"/>
    </source>
</evidence>
<dbReference type="GO" id="GO:0008270">
    <property type="term" value="F:zinc ion binding"/>
    <property type="evidence" value="ECO:0007669"/>
    <property type="project" value="UniProtKB-KW"/>
</dbReference>
<evidence type="ECO:0000256" key="1">
    <source>
        <dbReference type="ARBA" id="ARBA00022723"/>
    </source>
</evidence>
<keyword evidence="9" id="KW-1185">Reference proteome</keyword>
<sequence length="801" mass="87758">MGVAKEKSSMSGRFERRRREKRERMMLAGQLADKVIGSESCHLPYEEPSPVQLDWRSLPSGLDPSTGCLHPDRAARKREQISGMVAAVLAVIPHSSEDFRPTVVDFGAGSGHLGLLVGYMRADVDIVLVERRPGTCGLARDRVKALGWEDRVEVVCACVQDYEAPCDVGIGLHACGRLTDVIIDYCTRRNCSFVIAGVEGAGAGQLPKSIGEVLTEEEFKTVASLADYSVVHGGGKEGFSYSQRKEYLVARFFHCMPRPLCGGEPIVHRRVELPGEALKASEEDLCGFLLKMASTVEEMRYDVDEVTAAEPVVIEALCIRMCPKLRVREAGGNLGKGEVTIEKVEADKRTEWLGEIGDRSKKLLESSGLVAIGGRESIARWLRESEARATILTSRKEVISPWAKWRKEMDGICSDVRRIRERIQLARSAGKTVQAGPLGTPGSSISFVVDSYEISMRVNFGRVISRLRPSNSRGGQYAGVPVTVAADGEPSPIDRARASPMAASEDDGLSVDTFDDMLYDENNPVRVRETASELAHNIVTLPDLPWSIVVVYGVVVAALTIAAVIVLKDASAPVSGMIESCDTPLPVWIIIFVCRHILKVGMVAARLWLGRHSGHEEAFARMTSAIITCNRLGYYLWLLGCYLVWASSACDQAVWNFAMIMCLIQFIIVGLPVALLFLVMCCLPCLLCLLPVIFPPNANQLATRDDMIRRIPKTEYHRLLEEAGSEGASDVPESCPICLSDFGEDDVVMTLPCNTKHVFHERCITQWLAVSQLCPICRTNISDMLDGGGDSPRDLELGGMG</sequence>
<feature type="transmembrane region" description="Helical" evidence="6">
    <location>
        <begin position="587"/>
        <end position="609"/>
    </location>
</feature>
<comment type="caution">
    <text evidence="8">The sequence shown here is derived from an EMBL/GenBank/DDBJ whole genome shotgun (WGS) entry which is preliminary data.</text>
</comment>
<dbReference type="InterPro" id="IPR029063">
    <property type="entry name" value="SAM-dependent_MTases_sf"/>
</dbReference>
<feature type="domain" description="RING-type" evidence="7">
    <location>
        <begin position="735"/>
        <end position="778"/>
    </location>
</feature>
<dbReference type="Gene3D" id="3.30.40.10">
    <property type="entry name" value="Zinc/RING finger domain, C3HC4 (zinc finger)"/>
    <property type="match status" value="1"/>
</dbReference>
<dbReference type="OrthoDB" id="446382at2759"/>
<evidence type="ECO:0000256" key="4">
    <source>
        <dbReference type="PROSITE-ProRule" id="PRU00175"/>
    </source>
</evidence>
<keyword evidence="6" id="KW-0812">Transmembrane</keyword>
<keyword evidence="6" id="KW-0472">Membrane</keyword>
<dbReference type="Pfam" id="PF13679">
    <property type="entry name" value="Methyltransf_32"/>
    <property type="match status" value="1"/>
</dbReference>
<evidence type="ECO:0000256" key="3">
    <source>
        <dbReference type="ARBA" id="ARBA00022833"/>
    </source>
</evidence>
<reference evidence="8 9" key="1">
    <citation type="submission" date="2020-04" db="EMBL/GenBank/DDBJ databases">
        <title>Perkinsus chesapeaki whole genome sequence.</title>
        <authorList>
            <person name="Bogema D.R."/>
        </authorList>
    </citation>
    <scope>NUCLEOTIDE SEQUENCE [LARGE SCALE GENOMIC DNA]</scope>
    <source>
        <strain evidence="8">ATCC PRA-425</strain>
    </source>
</reference>
<dbReference type="InterPro" id="IPR011016">
    <property type="entry name" value="Znf_RING-CH"/>
</dbReference>
<keyword evidence="2 4" id="KW-0863">Zinc-finger</keyword>
<dbReference type="InterPro" id="IPR001841">
    <property type="entry name" value="Znf_RING"/>
</dbReference>
<evidence type="ECO:0000256" key="5">
    <source>
        <dbReference type="SAM" id="MobiDB-lite"/>
    </source>
</evidence>
<dbReference type="Pfam" id="PF13639">
    <property type="entry name" value="zf-RING_2"/>
    <property type="match status" value="1"/>
</dbReference>
<dbReference type="SUPFAM" id="SSF57850">
    <property type="entry name" value="RING/U-box"/>
    <property type="match status" value="1"/>
</dbReference>
<keyword evidence="6" id="KW-1133">Transmembrane helix</keyword>
<dbReference type="SMART" id="SM00184">
    <property type="entry name" value="RING"/>
    <property type="match status" value="1"/>
</dbReference>
<evidence type="ECO:0000313" key="9">
    <source>
        <dbReference type="Proteomes" id="UP000591131"/>
    </source>
</evidence>
<keyword evidence="1" id="KW-0479">Metal-binding</keyword>
<feature type="transmembrane region" description="Helical" evidence="6">
    <location>
        <begin position="634"/>
        <end position="654"/>
    </location>
</feature>
<evidence type="ECO:0000259" key="7">
    <source>
        <dbReference type="PROSITE" id="PS50089"/>
    </source>
</evidence>
<keyword evidence="3" id="KW-0862">Zinc</keyword>
<dbReference type="Proteomes" id="UP000591131">
    <property type="component" value="Unassembled WGS sequence"/>
</dbReference>
<dbReference type="GO" id="GO:0005737">
    <property type="term" value="C:cytoplasm"/>
    <property type="evidence" value="ECO:0007669"/>
    <property type="project" value="TreeGrafter"/>
</dbReference>
<dbReference type="InterPro" id="IPR013083">
    <property type="entry name" value="Znf_RING/FYVE/PHD"/>
</dbReference>
<dbReference type="PROSITE" id="PS50089">
    <property type="entry name" value="ZF_RING_2"/>
    <property type="match status" value="1"/>
</dbReference>
<evidence type="ECO:0000313" key="8">
    <source>
        <dbReference type="EMBL" id="KAF4674343.1"/>
    </source>
</evidence>
<feature type="region of interest" description="Disordered" evidence="5">
    <location>
        <begin position="1"/>
        <end position="20"/>
    </location>
</feature>
<name>A0A7J6MRZ6_PERCH</name>
<accession>A0A7J6MRZ6</accession>
<dbReference type="EMBL" id="JAAPAO010000065">
    <property type="protein sequence ID" value="KAF4674343.1"/>
    <property type="molecule type" value="Genomic_DNA"/>
</dbReference>
<dbReference type="AlphaFoldDB" id="A0A7J6MRZ6"/>
<protein>
    <recommendedName>
        <fullName evidence="7">RING-type domain-containing protein</fullName>
    </recommendedName>
</protein>
<dbReference type="SMART" id="SM00744">
    <property type="entry name" value="RINGv"/>
    <property type="match status" value="1"/>
</dbReference>
<dbReference type="PANTHER" id="PTHR13369:SF0">
    <property type="entry name" value="GLUTATHIONE S-TRANSFERASE C-TERMINAL DOMAIN-CONTAINING PROTEIN"/>
    <property type="match status" value="1"/>
</dbReference>
<feature type="transmembrane region" description="Helical" evidence="6">
    <location>
        <begin position="544"/>
        <end position="567"/>
    </location>
</feature>
<dbReference type="PANTHER" id="PTHR13369">
    <property type="match status" value="1"/>
</dbReference>
<evidence type="ECO:0000256" key="6">
    <source>
        <dbReference type="SAM" id="Phobius"/>
    </source>
</evidence>